<name>A0A2S5A4M3_9SPHI</name>
<dbReference type="RefSeq" id="WP_103788663.1">
    <property type="nucleotide sequence ID" value="NZ_PQVF01000005.1"/>
</dbReference>
<sequence length="164" mass="17383">MKFNIKSLLIVGLAATLGLSSCEKDDPIALRNGVPEIPVTVSNIYGQFVAPTVSASVANNEIKVVLSIPASSGRTIKEITRVASGTAYGSVQVTTGLYNTAPIPGQGTTATFVTSLTEYKTKTGKTVPAPDLNTSFLANNFYFMITLDNGQTIVPTYVRVYVTK</sequence>
<organism evidence="1 2">
    <name type="scientific">Solitalea longa</name>
    <dbReference type="NCBI Taxonomy" id="2079460"/>
    <lineage>
        <taxon>Bacteria</taxon>
        <taxon>Pseudomonadati</taxon>
        <taxon>Bacteroidota</taxon>
        <taxon>Sphingobacteriia</taxon>
        <taxon>Sphingobacteriales</taxon>
        <taxon>Sphingobacteriaceae</taxon>
        <taxon>Solitalea</taxon>
    </lineage>
</organism>
<accession>A0A2S5A4M3</accession>
<dbReference type="Proteomes" id="UP000236893">
    <property type="component" value="Unassembled WGS sequence"/>
</dbReference>
<dbReference type="OrthoDB" id="884074at2"/>
<dbReference type="AlphaFoldDB" id="A0A2S5A4M3"/>
<dbReference type="EMBL" id="PQVF01000005">
    <property type="protein sequence ID" value="POY37053.1"/>
    <property type="molecule type" value="Genomic_DNA"/>
</dbReference>
<keyword evidence="2" id="KW-1185">Reference proteome</keyword>
<protein>
    <submittedName>
        <fullName evidence="1">Uncharacterized protein</fullName>
    </submittedName>
</protein>
<evidence type="ECO:0000313" key="2">
    <source>
        <dbReference type="Proteomes" id="UP000236893"/>
    </source>
</evidence>
<dbReference type="PROSITE" id="PS51257">
    <property type="entry name" value="PROKAR_LIPOPROTEIN"/>
    <property type="match status" value="1"/>
</dbReference>
<comment type="caution">
    <text evidence="1">The sequence shown here is derived from an EMBL/GenBank/DDBJ whole genome shotgun (WGS) entry which is preliminary data.</text>
</comment>
<evidence type="ECO:0000313" key="1">
    <source>
        <dbReference type="EMBL" id="POY37053.1"/>
    </source>
</evidence>
<reference evidence="1 2" key="1">
    <citation type="submission" date="2018-01" db="EMBL/GenBank/DDBJ databases">
        <authorList>
            <person name="Gaut B.S."/>
            <person name="Morton B.R."/>
            <person name="Clegg M.T."/>
            <person name="Duvall M.R."/>
        </authorList>
    </citation>
    <scope>NUCLEOTIDE SEQUENCE [LARGE SCALE GENOMIC DNA]</scope>
    <source>
        <strain evidence="1 2">HR-AV</strain>
    </source>
</reference>
<gene>
    <name evidence="1" type="ORF">C3K47_08320</name>
</gene>
<proteinExistence type="predicted"/>